<accession>A0A8B6XFW5</accession>
<dbReference type="GO" id="GO:0016740">
    <property type="term" value="F:transferase activity"/>
    <property type="evidence" value="ECO:0007669"/>
    <property type="project" value="UniProtKB-KW"/>
</dbReference>
<evidence type="ECO:0000256" key="2">
    <source>
        <dbReference type="ARBA" id="ARBA00022679"/>
    </source>
</evidence>
<keyword evidence="2" id="KW-0808">Transferase</keyword>
<sequence length="339" mass="39756">MNCNMFDMNNLIKYFLSCTSINTMEILLQSSQESIDYLLNLEKQEEILKNTVNSDLIKKYPIKQSYQRAFLKWLMNKIEEKDGEICDIMYITYCNLISSTIKESIHYRHFLIENDCVSIKESTNIISEGTTGLCSWQGAIELSKWCMKNKNKFYGKVVLELGCGVGLTGLCIIKKCFPKQYIFTDCHKIVLKMVSENIKFNLLNNENKIQPELKYDDRLKLQLKYNYTDVKVMELKWEDINKYVNEQWTVPDIIIGADILYDAKSFYELILGLKKLLSFVMDGYAIIAATIRNENTVSQFLYQLENHNLSFEEYNVSQQTVHVQLTNLPIKILKIFWKR</sequence>
<comment type="similarity">
    <text evidence="1">Belongs to the class I-like SAM-binding methyltransferase superfamily. EEF2KMT family.</text>
</comment>
<dbReference type="GeneID" id="726811"/>
<proteinExistence type="inferred from homology"/>
<reference evidence="4" key="1">
    <citation type="submission" date="2021-01" db="UniProtKB">
        <authorList>
            <consortium name="EnsemblMetazoa"/>
        </authorList>
    </citation>
    <scope>IDENTIFICATION</scope>
    <source>
        <strain evidence="4">DH4</strain>
    </source>
</reference>
<dbReference type="InterPro" id="IPR029063">
    <property type="entry name" value="SAM-dependent_MTases_sf"/>
</dbReference>
<evidence type="ECO:0000313" key="5">
    <source>
        <dbReference type="Proteomes" id="UP000005203"/>
    </source>
</evidence>
<evidence type="ECO:0000313" key="4">
    <source>
        <dbReference type="EnsemblMetazoa" id="XP_001122532"/>
    </source>
</evidence>
<dbReference type="SUPFAM" id="SSF53335">
    <property type="entry name" value="S-adenosyl-L-methionine-dependent methyltransferases"/>
    <property type="match status" value="1"/>
</dbReference>
<dbReference type="Pfam" id="PF14904">
    <property type="entry name" value="FAM86"/>
    <property type="match status" value="1"/>
</dbReference>
<reference evidence="6" key="2">
    <citation type="submission" date="2025-04" db="UniProtKB">
        <authorList>
            <consortium name="RefSeq"/>
        </authorList>
    </citation>
    <scope>IDENTIFICATION</scope>
    <source>
        <strain evidence="6">DH4</strain>
        <tissue evidence="6">Whole body</tissue>
    </source>
</reference>
<evidence type="ECO:0000313" key="6">
    <source>
        <dbReference type="RefSeq" id="XP_001122532.3"/>
    </source>
</evidence>
<dbReference type="RefSeq" id="XP_001122532.3">
    <property type="nucleotide sequence ID" value="XM_001122532.5"/>
</dbReference>
<dbReference type="InterPro" id="IPR029426">
    <property type="entry name" value="FAM86_N"/>
</dbReference>
<gene>
    <name evidence="6" type="primary">LOC726811</name>
</gene>
<feature type="domain" description="FAM86 N-terminal" evidence="3">
    <location>
        <begin position="44"/>
        <end position="95"/>
    </location>
</feature>
<dbReference type="Gene3D" id="3.40.50.150">
    <property type="entry name" value="Vaccinia Virus protein VP39"/>
    <property type="match status" value="1"/>
</dbReference>
<accession>A0A7M7G2M0</accession>
<dbReference type="OrthoDB" id="194386at2759"/>
<dbReference type="KEGG" id="ame:726811"/>
<dbReference type="InterPro" id="IPR019410">
    <property type="entry name" value="Methyltransf_16"/>
</dbReference>
<dbReference type="Proteomes" id="UP000005203">
    <property type="component" value="Linkage group LG8"/>
</dbReference>
<protein>
    <submittedName>
        <fullName evidence="6">Protein-lysine N-methyltransferase EEF2KMT isoform X1</fullName>
    </submittedName>
</protein>
<organism evidence="4">
    <name type="scientific">Apis mellifera</name>
    <name type="common">Honeybee</name>
    <dbReference type="NCBI Taxonomy" id="7460"/>
    <lineage>
        <taxon>Eukaryota</taxon>
        <taxon>Metazoa</taxon>
        <taxon>Ecdysozoa</taxon>
        <taxon>Arthropoda</taxon>
        <taxon>Hexapoda</taxon>
        <taxon>Insecta</taxon>
        <taxon>Pterygota</taxon>
        <taxon>Neoptera</taxon>
        <taxon>Endopterygota</taxon>
        <taxon>Hymenoptera</taxon>
        <taxon>Apocrita</taxon>
        <taxon>Aculeata</taxon>
        <taxon>Apoidea</taxon>
        <taxon>Anthophila</taxon>
        <taxon>Apidae</taxon>
        <taxon>Apis</taxon>
    </lineage>
</organism>
<name>A0A7M7G2M0_APIME</name>
<evidence type="ECO:0000259" key="3">
    <source>
        <dbReference type="Pfam" id="PF14904"/>
    </source>
</evidence>
<dbReference type="Pfam" id="PF10294">
    <property type="entry name" value="Methyltransf_16"/>
    <property type="match status" value="2"/>
</dbReference>
<dbReference type="GO" id="GO:0032991">
    <property type="term" value="C:protein-containing complex"/>
    <property type="evidence" value="ECO:0007669"/>
    <property type="project" value="TreeGrafter"/>
</dbReference>
<dbReference type="AlphaFoldDB" id="A0A7M7G2M0"/>
<keyword evidence="5" id="KW-1185">Reference proteome</keyword>
<dbReference type="EnsemblMetazoa" id="XM_001122532">
    <property type="protein sequence ID" value="XP_001122532"/>
    <property type="gene ID" value="LOC726811"/>
</dbReference>
<dbReference type="PANTHER" id="PTHR14614">
    <property type="entry name" value="HEPATOCELLULAR CARCINOMA-ASSOCIATED ANTIGEN"/>
    <property type="match status" value="1"/>
</dbReference>
<evidence type="ECO:0000256" key="1">
    <source>
        <dbReference type="ARBA" id="ARBA00005511"/>
    </source>
</evidence>
<dbReference type="PANTHER" id="PTHR14614:SF130">
    <property type="entry name" value="PROTEIN-LYSINE N-METHYLTRANSFERASE EEF2KMT"/>
    <property type="match status" value="1"/>
</dbReference>